<dbReference type="GO" id="GO:0045892">
    <property type="term" value="P:negative regulation of DNA-templated transcription"/>
    <property type="evidence" value="ECO:0007669"/>
    <property type="project" value="UniProtKB-UniRule"/>
</dbReference>
<dbReference type="Pfam" id="PF04844">
    <property type="entry name" value="Ovate"/>
    <property type="match status" value="1"/>
</dbReference>
<proteinExistence type="predicted"/>
<protein>
    <recommendedName>
        <fullName evidence="6">Transcription repressor</fullName>
    </recommendedName>
    <alternativeName>
        <fullName evidence="6">Ovate family protein</fullName>
    </alternativeName>
</protein>
<dbReference type="EMBL" id="OX465082">
    <property type="protein sequence ID" value="CAI9289750.1"/>
    <property type="molecule type" value="Genomic_DNA"/>
</dbReference>
<dbReference type="GO" id="GO:0005634">
    <property type="term" value="C:nucleus"/>
    <property type="evidence" value="ECO:0007669"/>
    <property type="project" value="UniProtKB-SubCell"/>
</dbReference>
<accession>A0AA36EDF9</accession>
<keyword evidence="4 6" id="KW-0804">Transcription</keyword>
<feature type="domain" description="OVATE" evidence="8">
    <location>
        <begin position="114"/>
        <end position="173"/>
    </location>
</feature>
<sequence>MPTINKKLLLNTTAVSVGCGGGCRRFNLSKIFNPKPNKYKRNHTHYYPDNHRRHHHHHHSSTSTSWNTTPTTTTTTPTATSFSPNTSESTLDESEVSLRAVQGFGKIGGNSLAVEKDSDDPYVDFRDSMLQMIMEKEIYGREDLRELLNCFLQLNSPYYHGIIIRAFTEIWNNVLASKLMHGERSMYM</sequence>
<dbReference type="PROSITE" id="PS51257">
    <property type="entry name" value="PROKAR_LIPOPROTEIN"/>
    <property type="match status" value="1"/>
</dbReference>
<keyword evidence="3 6" id="KW-0805">Transcription regulation</keyword>
<feature type="compositionally biased region" description="Low complexity" evidence="7">
    <location>
        <begin position="61"/>
        <end position="87"/>
    </location>
</feature>
<evidence type="ECO:0000256" key="6">
    <source>
        <dbReference type="RuleBase" id="RU367028"/>
    </source>
</evidence>
<evidence type="ECO:0000256" key="4">
    <source>
        <dbReference type="ARBA" id="ARBA00023163"/>
    </source>
</evidence>
<evidence type="ECO:0000256" key="1">
    <source>
        <dbReference type="ARBA" id="ARBA00004123"/>
    </source>
</evidence>
<dbReference type="Gene3D" id="3.40.190.10">
    <property type="entry name" value="Periplasmic binding protein-like II"/>
    <property type="match status" value="1"/>
</dbReference>
<evidence type="ECO:0000256" key="3">
    <source>
        <dbReference type="ARBA" id="ARBA00023015"/>
    </source>
</evidence>
<feature type="compositionally biased region" description="Basic residues" evidence="7">
    <location>
        <begin position="51"/>
        <end position="60"/>
    </location>
</feature>
<evidence type="ECO:0000256" key="7">
    <source>
        <dbReference type="SAM" id="MobiDB-lite"/>
    </source>
</evidence>
<comment type="function">
    <text evidence="6">Transcriptional repressor that regulates multiple aspects of plant growth and development.</text>
</comment>
<dbReference type="Proteomes" id="UP001177003">
    <property type="component" value="Chromosome 6"/>
</dbReference>
<keyword evidence="10" id="KW-1185">Reference proteome</keyword>
<evidence type="ECO:0000313" key="9">
    <source>
        <dbReference type="EMBL" id="CAI9289750.1"/>
    </source>
</evidence>
<evidence type="ECO:0000259" key="8">
    <source>
        <dbReference type="PROSITE" id="PS51754"/>
    </source>
</evidence>
<dbReference type="PANTHER" id="PTHR33057:SF70">
    <property type="entry name" value="TRANSCRIPTION REPRESSOR-RELATED"/>
    <property type="match status" value="1"/>
</dbReference>
<reference evidence="9" key="1">
    <citation type="submission" date="2023-04" db="EMBL/GenBank/DDBJ databases">
        <authorList>
            <person name="Vijverberg K."/>
            <person name="Xiong W."/>
            <person name="Schranz E."/>
        </authorList>
    </citation>
    <scope>NUCLEOTIDE SEQUENCE</scope>
</reference>
<dbReference type="InterPro" id="IPR038933">
    <property type="entry name" value="Ovate"/>
</dbReference>
<dbReference type="PANTHER" id="PTHR33057">
    <property type="entry name" value="TRANSCRIPTION REPRESSOR OFP7-RELATED"/>
    <property type="match status" value="1"/>
</dbReference>
<gene>
    <name evidence="9" type="ORF">LSALG_LOCUS28975</name>
</gene>
<organism evidence="9 10">
    <name type="scientific">Lactuca saligna</name>
    <name type="common">Willowleaf lettuce</name>
    <dbReference type="NCBI Taxonomy" id="75948"/>
    <lineage>
        <taxon>Eukaryota</taxon>
        <taxon>Viridiplantae</taxon>
        <taxon>Streptophyta</taxon>
        <taxon>Embryophyta</taxon>
        <taxon>Tracheophyta</taxon>
        <taxon>Spermatophyta</taxon>
        <taxon>Magnoliopsida</taxon>
        <taxon>eudicotyledons</taxon>
        <taxon>Gunneridae</taxon>
        <taxon>Pentapetalae</taxon>
        <taxon>asterids</taxon>
        <taxon>campanulids</taxon>
        <taxon>Asterales</taxon>
        <taxon>Asteraceae</taxon>
        <taxon>Cichorioideae</taxon>
        <taxon>Cichorieae</taxon>
        <taxon>Lactucinae</taxon>
        <taxon>Lactuca</taxon>
    </lineage>
</organism>
<dbReference type="AlphaFoldDB" id="A0AA36EDF9"/>
<keyword evidence="2 6" id="KW-0678">Repressor</keyword>
<evidence type="ECO:0000256" key="2">
    <source>
        <dbReference type="ARBA" id="ARBA00022491"/>
    </source>
</evidence>
<comment type="subcellular location">
    <subcellularLocation>
        <location evidence="1 6">Nucleus</location>
    </subcellularLocation>
</comment>
<evidence type="ECO:0000256" key="5">
    <source>
        <dbReference type="ARBA" id="ARBA00023242"/>
    </source>
</evidence>
<evidence type="ECO:0000313" key="10">
    <source>
        <dbReference type="Proteomes" id="UP001177003"/>
    </source>
</evidence>
<feature type="region of interest" description="Disordered" evidence="7">
    <location>
        <begin position="46"/>
        <end position="92"/>
    </location>
</feature>
<name>A0AA36EDF9_LACSI</name>
<dbReference type="InterPro" id="IPR006458">
    <property type="entry name" value="Ovate_C"/>
</dbReference>
<dbReference type="NCBIfam" id="TIGR01568">
    <property type="entry name" value="A_thal_3678"/>
    <property type="match status" value="1"/>
</dbReference>
<keyword evidence="5 6" id="KW-0539">Nucleus</keyword>
<dbReference type="PROSITE" id="PS51754">
    <property type="entry name" value="OVATE"/>
    <property type="match status" value="1"/>
</dbReference>